<protein>
    <submittedName>
        <fullName evidence="2">Uncharacterized protein</fullName>
    </submittedName>
</protein>
<feature type="region of interest" description="Disordered" evidence="1">
    <location>
        <begin position="1"/>
        <end position="51"/>
    </location>
</feature>
<sequence length="68" mass="7637">MEHKKNQATLKEKEKVRVPPTRVSPRLTALRAPRSPPLKIRIPPSRTSPRLAALKDSSPVFTYLGNHA</sequence>
<feature type="compositionally biased region" description="Basic and acidic residues" evidence="1">
    <location>
        <begin position="1"/>
        <end position="17"/>
    </location>
</feature>
<evidence type="ECO:0000313" key="3">
    <source>
        <dbReference type="Proteomes" id="UP001341840"/>
    </source>
</evidence>
<accession>A0ABU6RTQ5</accession>
<proteinExistence type="predicted"/>
<evidence type="ECO:0000256" key="1">
    <source>
        <dbReference type="SAM" id="MobiDB-lite"/>
    </source>
</evidence>
<dbReference type="Proteomes" id="UP001341840">
    <property type="component" value="Unassembled WGS sequence"/>
</dbReference>
<evidence type="ECO:0000313" key="2">
    <source>
        <dbReference type="EMBL" id="MED6127511.1"/>
    </source>
</evidence>
<name>A0ABU6RTQ5_9FABA</name>
<comment type="caution">
    <text evidence="2">The sequence shown here is derived from an EMBL/GenBank/DDBJ whole genome shotgun (WGS) entry which is preliminary data.</text>
</comment>
<keyword evidence="3" id="KW-1185">Reference proteome</keyword>
<gene>
    <name evidence="2" type="ORF">PIB30_088710</name>
</gene>
<dbReference type="EMBL" id="JASCZI010031830">
    <property type="protein sequence ID" value="MED6127511.1"/>
    <property type="molecule type" value="Genomic_DNA"/>
</dbReference>
<organism evidence="2 3">
    <name type="scientific">Stylosanthes scabra</name>
    <dbReference type="NCBI Taxonomy" id="79078"/>
    <lineage>
        <taxon>Eukaryota</taxon>
        <taxon>Viridiplantae</taxon>
        <taxon>Streptophyta</taxon>
        <taxon>Embryophyta</taxon>
        <taxon>Tracheophyta</taxon>
        <taxon>Spermatophyta</taxon>
        <taxon>Magnoliopsida</taxon>
        <taxon>eudicotyledons</taxon>
        <taxon>Gunneridae</taxon>
        <taxon>Pentapetalae</taxon>
        <taxon>rosids</taxon>
        <taxon>fabids</taxon>
        <taxon>Fabales</taxon>
        <taxon>Fabaceae</taxon>
        <taxon>Papilionoideae</taxon>
        <taxon>50 kb inversion clade</taxon>
        <taxon>dalbergioids sensu lato</taxon>
        <taxon>Dalbergieae</taxon>
        <taxon>Pterocarpus clade</taxon>
        <taxon>Stylosanthes</taxon>
    </lineage>
</organism>
<reference evidence="2 3" key="1">
    <citation type="journal article" date="2023" name="Plants (Basel)">
        <title>Bridging the Gap: Combining Genomics and Transcriptomics Approaches to Understand Stylosanthes scabra, an Orphan Legume from the Brazilian Caatinga.</title>
        <authorList>
            <person name="Ferreira-Neto J.R.C."/>
            <person name="da Silva M.D."/>
            <person name="Binneck E."/>
            <person name="de Melo N.F."/>
            <person name="da Silva R.H."/>
            <person name="de Melo A.L.T.M."/>
            <person name="Pandolfi V."/>
            <person name="Bustamante F.O."/>
            <person name="Brasileiro-Vidal A.C."/>
            <person name="Benko-Iseppon A.M."/>
        </authorList>
    </citation>
    <scope>NUCLEOTIDE SEQUENCE [LARGE SCALE GENOMIC DNA]</scope>
    <source>
        <tissue evidence="2">Leaves</tissue>
    </source>
</reference>